<feature type="compositionally biased region" description="Polar residues" evidence="1">
    <location>
        <begin position="23"/>
        <end position="33"/>
    </location>
</feature>
<dbReference type="EMBL" id="CAJPVJ010045004">
    <property type="protein sequence ID" value="CAG2182442.1"/>
    <property type="molecule type" value="Genomic_DNA"/>
</dbReference>
<evidence type="ECO:0000256" key="1">
    <source>
        <dbReference type="SAM" id="MobiDB-lite"/>
    </source>
</evidence>
<protein>
    <submittedName>
        <fullName evidence="2">Uncharacterized protein</fullName>
    </submittedName>
</protein>
<evidence type="ECO:0000313" key="2">
    <source>
        <dbReference type="EMBL" id="CAD7665305.1"/>
    </source>
</evidence>
<keyword evidence="3" id="KW-1185">Reference proteome</keyword>
<gene>
    <name evidence="2" type="ORF">ONB1V03_LOCUS21863</name>
</gene>
<evidence type="ECO:0000313" key="3">
    <source>
        <dbReference type="Proteomes" id="UP000728032"/>
    </source>
</evidence>
<feature type="non-terminal residue" evidence="2">
    <location>
        <position position="66"/>
    </location>
</feature>
<sequence>MNLRGRPSKTTPNESSELEELISDTTNTSLTDANHNDSMDTQTEPLEPMDSKLKNMSTTTGIAINN</sequence>
<feature type="region of interest" description="Disordered" evidence="1">
    <location>
        <begin position="1"/>
        <end position="66"/>
    </location>
</feature>
<name>A0A7R9R0F5_9ACAR</name>
<proteinExistence type="predicted"/>
<dbReference type="EMBL" id="OC959829">
    <property type="protein sequence ID" value="CAD7665305.1"/>
    <property type="molecule type" value="Genomic_DNA"/>
</dbReference>
<dbReference type="AlphaFoldDB" id="A0A7R9R0F5"/>
<reference evidence="2" key="1">
    <citation type="submission" date="2020-11" db="EMBL/GenBank/DDBJ databases">
        <authorList>
            <person name="Tran Van P."/>
        </authorList>
    </citation>
    <scope>NUCLEOTIDE SEQUENCE</scope>
</reference>
<organism evidence="2">
    <name type="scientific">Oppiella nova</name>
    <dbReference type="NCBI Taxonomy" id="334625"/>
    <lineage>
        <taxon>Eukaryota</taxon>
        <taxon>Metazoa</taxon>
        <taxon>Ecdysozoa</taxon>
        <taxon>Arthropoda</taxon>
        <taxon>Chelicerata</taxon>
        <taxon>Arachnida</taxon>
        <taxon>Acari</taxon>
        <taxon>Acariformes</taxon>
        <taxon>Sarcoptiformes</taxon>
        <taxon>Oribatida</taxon>
        <taxon>Brachypylina</taxon>
        <taxon>Oppioidea</taxon>
        <taxon>Oppiidae</taxon>
        <taxon>Oppiella</taxon>
    </lineage>
</organism>
<dbReference type="Proteomes" id="UP000728032">
    <property type="component" value="Unassembled WGS sequence"/>
</dbReference>
<feature type="compositionally biased region" description="Polar residues" evidence="1">
    <location>
        <begin position="54"/>
        <end position="66"/>
    </location>
</feature>
<accession>A0A7R9R0F5</accession>